<feature type="region of interest" description="Disordered" evidence="1">
    <location>
        <begin position="105"/>
        <end position="133"/>
    </location>
</feature>
<evidence type="ECO:0000313" key="3">
    <source>
        <dbReference type="Proteomes" id="UP001556367"/>
    </source>
</evidence>
<name>A0ABR3IVV6_9AGAR</name>
<evidence type="ECO:0000313" key="2">
    <source>
        <dbReference type="EMBL" id="KAL0947457.1"/>
    </source>
</evidence>
<feature type="compositionally biased region" description="Polar residues" evidence="1">
    <location>
        <begin position="109"/>
        <end position="120"/>
    </location>
</feature>
<feature type="region of interest" description="Disordered" evidence="1">
    <location>
        <begin position="21"/>
        <end position="44"/>
    </location>
</feature>
<feature type="compositionally biased region" description="Polar residues" evidence="1">
    <location>
        <begin position="302"/>
        <end position="314"/>
    </location>
</feature>
<dbReference type="Proteomes" id="UP001556367">
    <property type="component" value="Unassembled WGS sequence"/>
</dbReference>
<accession>A0ABR3IVV6</accession>
<dbReference type="PANTHER" id="PTHR28094">
    <property type="entry name" value="MEIOTICALLY UP-REGULATED GENE 113 PROTEIN"/>
    <property type="match status" value="1"/>
</dbReference>
<feature type="region of interest" description="Disordered" evidence="1">
    <location>
        <begin position="295"/>
        <end position="314"/>
    </location>
</feature>
<comment type="caution">
    <text evidence="2">The sequence shown here is derived from an EMBL/GenBank/DDBJ whole genome shotgun (WGS) entry which is preliminary data.</text>
</comment>
<organism evidence="2 3">
    <name type="scientific">Hohenbuehelia grisea</name>
    <dbReference type="NCBI Taxonomy" id="104357"/>
    <lineage>
        <taxon>Eukaryota</taxon>
        <taxon>Fungi</taxon>
        <taxon>Dikarya</taxon>
        <taxon>Basidiomycota</taxon>
        <taxon>Agaricomycotina</taxon>
        <taxon>Agaricomycetes</taxon>
        <taxon>Agaricomycetidae</taxon>
        <taxon>Agaricales</taxon>
        <taxon>Pleurotineae</taxon>
        <taxon>Pleurotaceae</taxon>
        <taxon>Hohenbuehelia</taxon>
    </lineage>
</organism>
<feature type="compositionally biased region" description="Low complexity" evidence="1">
    <location>
        <begin position="23"/>
        <end position="44"/>
    </location>
</feature>
<dbReference type="PANTHER" id="PTHR28094:SF1">
    <property type="entry name" value="MEIOTICALLY UP-REGULATED GENE 113 PROTEIN"/>
    <property type="match status" value="1"/>
</dbReference>
<reference evidence="3" key="1">
    <citation type="submission" date="2024-06" db="EMBL/GenBank/DDBJ databases">
        <title>Multi-omics analyses provide insights into the biosynthesis of the anticancer antibiotic pleurotin in Hohenbuehelia grisea.</title>
        <authorList>
            <person name="Weaver J.A."/>
            <person name="Alberti F."/>
        </authorList>
    </citation>
    <scope>NUCLEOTIDE SEQUENCE [LARGE SCALE GENOMIC DNA]</scope>
    <source>
        <strain evidence="3">T-177</strain>
    </source>
</reference>
<dbReference type="EMBL" id="JASNQZ010000015">
    <property type="protein sequence ID" value="KAL0947457.1"/>
    <property type="molecule type" value="Genomic_DNA"/>
</dbReference>
<sequence length="408" mass="46138">MPIDRECIFSPVSQAWAPRLEDSQLSAASSSASTPSKSSASVVEAAEIVRTPRYPSPEDDPERGILFVNEALKLAQLTLNDALPSDKNRDNILVRAIKVNWERREQPQSRKSLANNTSVSDNDEAGTLSSTSTQSIQTVTMTLQCSGWTTFGKQCKRAMKFQVEPLAVLTRIERFCFQHRKRILEPKSFYLPNSNQLVEFQTWVPDYLHLDTQAALRIVMTEQDNKVPDEPGYILIHEIQGMDSEMLRSIISFLTQRDSCRRTIKFKVSRSPTIKVADLSSSRCPAHKHVPRACYPSARNDGGTNVSARSRQPMQSSRRLEKLVHLELTDIALKRPYLNVNWPDVEAQDSSDHLVAGSQYRKCAQCDNAHTDIFEFSRIKDGKYKGNELTIVLGVIHKWGKFIRLDST</sequence>
<evidence type="ECO:0000256" key="1">
    <source>
        <dbReference type="SAM" id="MobiDB-lite"/>
    </source>
</evidence>
<gene>
    <name evidence="2" type="ORF">HGRIS_013564</name>
</gene>
<dbReference type="InterPro" id="IPR053006">
    <property type="entry name" value="Meiosis_regulatory"/>
</dbReference>
<protein>
    <submittedName>
        <fullName evidence="2">Uncharacterized protein</fullName>
    </submittedName>
</protein>
<keyword evidence="3" id="KW-1185">Reference proteome</keyword>
<proteinExistence type="predicted"/>